<dbReference type="GO" id="GO:0016192">
    <property type="term" value="P:vesicle-mediated transport"/>
    <property type="evidence" value="ECO:0007669"/>
    <property type="project" value="InterPro"/>
</dbReference>
<dbReference type="Proteomes" id="UP000037460">
    <property type="component" value="Unassembled WGS sequence"/>
</dbReference>
<evidence type="ECO:0000259" key="9">
    <source>
        <dbReference type="PROSITE" id="PS50222"/>
    </source>
</evidence>
<feature type="domain" description="EF-hand" evidence="9">
    <location>
        <begin position="2934"/>
        <end position="2969"/>
    </location>
</feature>
<feature type="region of interest" description="Disordered" evidence="8">
    <location>
        <begin position="781"/>
        <end position="805"/>
    </location>
</feature>
<feature type="compositionally biased region" description="Polar residues" evidence="8">
    <location>
        <begin position="3235"/>
        <end position="3250"/>
    </location>
</feature>
<evidence type="ECO:0000256" key="7">
    <source>
        <dbReference type="ARBA" id="ARBA00022837"/>
    </source>
</evidence>
<evidence type="ECO:0000256" key="8">
    <source>
        <dbReference type="SAM" id="MobiDB-lite"/>
    </source>
</evidence>
<dbReference type="GO" id="GO:0070530">
    <property type="term" value="F:K63-linked polyubiquitin modification-dependent protein binding"/>
    <property type="evidence" value="ECO:0007669"/>
    <property type="project" value="TreeGrafter"/>
</dbReference>
<proteinExistence type="predicted"/>
<keyword evidence="4" id="KW-0833">Ubl conjugation pathway</keyword>
<dbReference type="GO" id="GO:0071947">
    <property type="term" value="P:protein deubiquitination involved in ubiquitin-dependent protein catabolic process"/>
    <property type="evidence" value="ECO:0007669"/>
    <property type="project" value="TreeGrafter"/>
</dbReference>
<feature type="compositionally biased region" description="Low complexity" evidence="8">
    <location>
        <begin position="781"/>
        <end position="790"/>
    </location>
</feature>
<evidence type="ECO:0000313" key="11">
    <source>
        <dbReference type="Proteomes" id="UP000037460"/>
    </source>
</evidence>
<dbReference type="SUPFAM" id="SSF47473">
    <property type="entry name" value="EF-hand"/>
    <property type="match status" value="1"/>
</dbReference>
<dbReference type="Gene3D" id="3.30.310.10">
    <property type="entry name" value="TATA-Binding Protein"/>
    <property type="match status" value="1"/>
</dbReference>
<dbReference type="EMBL" id="JWZX01003251">
    <property type="protein sequence ID" value="KOO22777.1"/>
    <property type="molecule type" value="Genomic_DNA"/>
</dbReference>
<evidence type="ECO:0000256" key="1">
    <source>
        <dbReference type="ARBA" id="ARBA00000707"/>
    </source>
</evidence>
<dbReference type="InterPro" id="IPR051346">
    <property type="entry name" value="OTU_Deubiquitinase"/>
</dbReference>
<protein>
    <recommendedName>
        <fullName evidence="2">ubiquitinyl hydrolase 1</fullName>
        <ecNumber evidence="2">3.4.19.12</ecNumber>
    </recommendedName>
</protein>
<organism evidence="10 11">
    <name type="scientific">Chrysochromulina tobinii</name>
    <dbReference type="NCBI Taxonomy" id="1460289"/>
    <lineage>
        <taxon>Eukaryota</taxon>
        <taxon>Haptista</taxon>
        <taxon>Haptophyta</taxon>
        <taxon>Prymnesiophyceae</taxon>
        <taxon>Prymnesiales</taxon>
        <taxon>Chrysochromulinaceae</taxon>
        <taxon>Chrysochromulina</taxon>
    </lineage>
</organism>
<keyword evidence="5" id="KW-0378">Hydrolase</keyword>
<dbReference type="PROSITE" id="PS50222">
    <property type="entry name" value="EF_HAND_2"/>
    <property type="match status" value="1"/>
</dbReference>
<dbReference type="InterPro" id="IPR002048">
    <property type="entry name" value="EF_hand_dom"/>
</dbReference>
<evidence type="ECO:0000256" key="4">
    <source>
        <dbReference type="ARBA" id="ARBA00022786"/>
    </source>
</evidence>
<gene>
    <name evidence="10" type="ORF">Ctob_001381</name>
</gene>
<sequence>MTWVDSTGEYAAAKNKSFLDRLLGKGGFRPRLPPSSAEASVLAGAKVDTEDDVLHLRHLPDFGGALRASDVEYMLQALLAPYLRVPLLLRFFADPMRTSALAKPELQQMLDAALYEPGEWHPDVPKVAPTTVPTMDRSVLATPAGLLFNELTHSPAASVAAIVTIVENALDLDAGRYVKAGSSSAILYAIRLACRIEAFLTYLLSPKADEVRGLRMMSTADFGGVSPAKTKLLAAANTLRRKLMDHGLPVLQGWYARLRRDGMSRDACTVAAHMAFIYGDYPAVNDTPAAALKTEPLPGTPEAAAAAAAGEPCPVDARFTMMMLSTRVFLNVNHDFEIEPDVMTGLMGARTRKDRKRKVEVSAMMNTAMGELGYAPLDVFDLWQRHLHRVLAWLKANPEQASDIMEAIVRLLSGRDKGIKTQGGTRLVTREWASMKFTGCDGRYMPNSAATVANPARAAVARAGWGSENDAEADAAARSGGYVAWLRVKVSAAAETEINVQLGEMTLKRHHMQLLDASVCAHPDFAAVFGDTSTRGRHQCAEVKRSQRRRWMRLLGTRHDVQIWDADDRPPPSPGTALVSGLLAQWLEETLRPIKVAVPLLAHPEAPRLNLVEAHDTYAKLSVVVEGVLKELVIYRFPAVLNVFNVTEHGRKWVRELVYTSDTARCYGDPIAGGGFQGAVVRKPRPHWTAGDMAVRSEPQSTLVIMRQAANVQANAPNATQIFVPTRQLNGMMPEALLSQYLFWRDSAGQTLVGHPMPKGDEEQDYTGKVVAKAEAANAAGGASGAAAAGSPERPMPKGDSSQNQRLHLAGKEEVTVTCQRGGSVIRRTLCDEKGSPIAGESRRLISTLGVDASSPYGKMVALLERVEDLAHVLVWSLPQKEIVDTANNPFAKASQAIEAAATDTPSDSMAANPFASMAASVSKGVAAIAEQVQGPDSEVPVGLIELPRLNLAFEAKKGPDGLVRMYSRENPGLYIGTLEGPRASHLLSGLPHALVLLNEEGDASVLLSALAKPIRLADPDSALSAQMLLARASKKWLSNLPTVTHFLYSVHRSQAFLTPPTLSATLNLLVLKWLARDFEAVFHLAPACAVDGALSPDELQLWQCVMALEDDVEPEAHACRLRLSLATRSCAAMVAEINWTVPQQLALYLNKLQFIPASCQLAAPDELILLRDYGAELPETRARIAFLDAAIDATLAKEASANNPFMAGQMPAPTLQANYPARPKYVEFDVQMDAPALIMAPEALAGWQKKLSSMSYSRPDEETGLKALKVISDWLRPDVIRLDSDSKGFWLLYEMFTSSINLKILMDDSTFALGSLLLRLAAKGAGDELLPILRLMETNQAFANEMPKFKDTRSKGMITGTMFKGKAGKGMPEEIHKALTNLLPRLPGGGKFLEYPLYSPPQSVPMPALRDLRTIHRTWLNPTSLGFMQEQRPWFFAQGNSSGPPRLLTFEVDMGTGFGGQLPPVADLQARENLVKRLLAALEQLYKQDMKSADEQFPHVQALVIEGGASAPEAVRRARALAQLAGCELRPSMELLCALLMSTQAEAEIKVLNPLLSDAEVEQVFSALTALLLLYSRAQLLSRAIVLCKKLVDSLAALVREASRGGKPAPEALALAADAQAIGDQLGAMISTRRAHMQLPGASTPGAPAPTARLDPRILVFEFCAGIVLRPPQVHLLDKLVRCARSGGSVCHQMLMGEGKTTTVSPLLALMLADGTQLVMQVVPAPLLRFTLQVMRGVFRSGPLRKTVATFAFDRRTVVDENLLLAAHLAIQQGAIMVSTPASVKAFLLKLLELLHLLDTGQYPRMHMSLGQKARKLFGFKVPPEAGFDKPFLKAQAARAVQMLQYWRGAVAVIDEVDIVLHPLKSELNWPLGDRHPLDFNPTRWEMPWYLLNGLLMAVDWKNDASAASPTGTSGGTSVGGKEATVLERLHHAINTGLQQRVMQRVPHVILLSDMFYVNTLKPILADWLMLYLRKNGLRDVTDEQAIKCLLNGKITVQVQSALSDRHVKMLNLGCDWLGFLMPHVIRKISRVHYGLLKPQEMAKMKAEGGLPRSRRYLAVPFVGKDAPSHASEFAHPDVAIGLTILAYRYEGLRLLDFGPALQLLRQVLSEEAGPMLKRPSSIMKASKSIDLNKDGMVDSMERGHALDAVVGVDVSEGSTDILPLHLLDVSDVEYMAMLYELLSRKPEPIKFYLEELVFPDTTAHQPMKLSANGQDVGGAMLFSRRIGFSGTPSGLLPLEMGDCVYSMGDDAKMLKTLTDPLIVSQQFMPAAWDVPTLLEAVVAHQPPAHALIDTGALVTGMSNLDVAHFLLKRLPADKYDGVVYLEPGGHKKILLRGTAGASSTMDMERCGLPKERRFSFFDQVHTTGMDIPQGASACAILTLGKDMVWRDYAQGAYRMRGIGKGQTILLFVIPEVQRLMASETALGAGTTRDVRAAQIAALPEQERRRQELEAVASWLVINSMKSERVQFELWCLHCSQNVWRKKAKNGLVAGHANFSDAREGKGASALERRMLEVFREGVERDISNSVPVATDTRQTIASLAQQYAELCDEMHEIKAIESVQAMLAGYAPELDVPTESHTEKANEAAAFDQEQEQEQEQGHHRLKNIIAVMEWAPDVAAAAKSSSTYTGGAAGGGAAMAALTDGQRQRLSRVFQMYDAEGRGALGEQRLRTILSDMGLEPETVAAEKLAIEALFSSLRASGAMNCDPSNGELRVPSMEFLRVMQAQEFLVGEMGRYWVALSLREAETLRGALHAAMDGETALVPNSKVAVGLRIGDLLLDAVGGAKGDTDGRPDDYHQPPRLQLQSAVQAFRLIDCQHAFSHAQTRLLLRMLRADAPEDRKRWVVDTSACRRRPQARIENMRGSGLIQILTVEDEYHLLVHAAHVWRIKHELRRKQLGVHDIFFAFNQTRNGLLSCGELGAGLTWLGLPFGESELIALLKGLDKDTDGLLSLEEWSAGFPELPSSEPATQEKLAELELKPMRVKELYEGSVLKRLAIPVRPEALAKFKFKLKPHKSFTLVWSNKGSGALHDVSIWAPEIEARIEKKSHARVCFGHMPVSGFESPSKAGEPQLLEVTDTAVGMLASSESMSAVVDQLLPHPLRYRLAWHDAHAKPPLYIWRAVPPSADFVAVGMIATSSDDQPELTAMRCVPTRWLSAEKEEPKKVWQHGGQIGGRTGTFWSTNQLNVLLAMHGQEPPPKDQRWFFTTDRFMAEPNKLADLVPAPPPPEGTLASTSNPNVPNRSKTSFFGGKKEVAKPQAPSGMPIAAAANAAVKAPPAVDKAAEIANSPWPLSKDDYFGMWRAPNLKETQARITFYAAHEVSTIKAMLMNYVKLAVLEGVDPSPNNICAAGAIVCLNAPMPPAPGSHHCLLRIEIIPGYAKAPDGSPRAASRITARSTSPEAAEMLVGALAAYLG</sequence>
<dbReference type="OrthoDB" id="2684236at2759"/>
<keyword evidence="3" id="KW-0645">Protease</keyword>
<feature type="region of interest" description="Disordered" evidence="8">
    <location>
        <begin position="2579"/>
        <end position="2604"/>
    </location>
</feature>
<evidence type="ECO:0000256" key="6">
    <source>
        <dbReference type="ARBA" id="ARBA00022807"/>
    </source>
</evidence>
<evidence type="ECO:0000256" key="2">
    <source>
        <dbReference type="ARBA" id="ARBA00012759"/>
    </source>
</evidence>
<dbReference type="SUPFAM" id="SSF55711">
    <property type="entry name" value="Subdomain of clathrin and coatomer appendage domain"/>
    <property type="match status" value="1"/>
</dbReference>
<dbReference type="EC" id="3.4.19.12" evidence="2"/>
<feature type="region of interest" description="Disordered" evidence="8">
    <location>
        <begin position="3224"/>
        <end position="3262"/>
    </location>
</feature>
<evidence type="ECO:0000256" key="5">
    <source>
        <dbReference type="ARBA" id="ARBA00022801"/>
    </source>
</evidence>
<evidence type="ECO:0000256" key="3">
    <source>
        <dbReference type="ARBA" id="ARBA00022670"/>
    </source>
</evidence>
<accession>A0A0M0J8U3</accession>
<comment type="catalytic activity">
    <reaction evidence="1">
        <text>Thiol-dependent hydrolysis of ester, thioester, amide, peptide and isopeptide bonds formed by the C-terminal Gly of ubiquitin (a 76-residue protein attached to proteins as an intracellular targeting signal).</text>
        <dbReference type="EC" id="3.4.19.12"/>
    </reaction>
</comment>
<dbReference type="InterPro" id="IPR018247">
    <property type="entry name" value="EF_Hand_1_Ca_BS"/>
</dbReference>
<comment type="caution">
    <text evidence="10">The sequence shown here is derived from an EMBL/GenBank/DDBJ whole genome shotgun (WGS) entry which is preliminary data.</text>
</comment>
<dbReference type="SMART" id="SM00054">
    <property type="entry name" value="EFh"/>
    <property type="match status" value="3"/>
</dbReference>
<dbReference type="InterPro" id="IPR022105">
    <property type="entry name" value="DUF3645"/>
</dbReference>
<dbReference type="InterPro" id="IPR012295">
    <property type="entry name" value="TBP_dom_sf"/>
</dbReference>
<keyword evidence="11" id="KW-1185">Reference proteome</keyword>
<dbReference type="PANTHER" id="PTHR13367:SF28">
    <property type="entry name" value="UBIQUITIN THIOESTERASE ZRANB1"/>
    <property type="match status" value="1"/>
</dbReference>
<dbReference type="InterPro" id="IPR022099">
    <property type="entry name" value="DUF3638"/>
</dbReference>
<dbReference type="InterPro" id="IPR011992">
    <property type="entry name" value="EF-hand-dom_pair"/>
</dbReference>
<dbReference type="PANTHER" id="PTHR13367">
    <property type="entry name" value="UBIQUITIN THIOESTERASE"/>
    <property type="match status" value="1"/>
</dbReference>
<dbReference type="GO" id="GO:0004843">
    <property type="term" value="F:cysteine-type deubiquitinase activity"/>
    <property type="evidence" value="ECO:0007669"/>
    <property type="project" value="UniProtKB-EC"/>
</dbReference>
<keyword evidence="7" id="KW-0106">Calcium</keyword>
<dbReference type="GO" id="GO:0005509">
    <property type="term" value="F:calcium ion binding"/>
    <property type="evidence" value="ECO:0007669"/>
    <property type="project" value="InterPro"/>
</dbReference>
<name>A0A0M0J8U3_9EUKA</name>
<dbReference type="Pfam" id="PF12340">
    <property type="entry name" value="DUF3638"/>
    <property type="match status" value="1"/>
</dbReference>
<dbReference type="GO" id="GO:0005634">
    <property type="term" value="C:nucleus"/>
    <property type="evidence" value="ECO:0007669"/>
    <property type="project" value="TreeGrafter"/>
</dbReference>
<dbReference type="GO" id="GO:0006886">
    <property type="term" value="P:intracellular protein transport"/>
    <property type="evidence" value="ECO:0007669"/>
    <property type="project" value="InterPro"/>
</dbReference>
<reference evidence="11" key="1">
    <citation type="journal article" date="2015" name="PLoS Genet.">
        <title>Genome Sequence and Transcriptome Analyses of Chrysochromulina tobin: Metabolic Tools for Enhanced Algal Fitness in the Prominent Order Prymnesiales (Haptophyceae).</title>
        <authorList>
            <person name="Hovde B.T."/>
            <person name="Deodato C.R."/>
            <person name="Hunsperger H.M."/>
            <person name="Ryken S.A."/>
            <person name="Yost W."/>
            <person name="Jha R.K."/>
            <person name="Patterson J."/>
            <person name="Monnat R.J. Jr."/>
            <person name="Barlow S.B."/>
            <person name="Starkenburg S.R."/>
            <person name="Cattolico R.A."/>
        </authorList>
    </citation>
    <scope>NUCLEOTIDE SEQUENCE</scope>
    <source>
        <strain evidence="11">CCMP291</strain>
    </source>
</reference>
<dbReference type="PROSITE" id="PS00018">
    <property type="entry name" value="EF_HAND_1"/>
    <property type="match status" value="1"/>
</dbReference>
<keyword evidence="6" id="KW-0788">Thiol protease</keyword>
<dbReference type="Gene3D" id="1.10.238.10">
    <property type="entry name" value="EF-hand"/>
    <property type="match status" value="2"/>
</dbReference>
<dbReference type="Pfam" id="PF12359">
    <property type="entry name" value="DUF3645"/>
    <property type="match status" value="1"/>
</dbReference>
<evidence type="ECO:0000313" key="10">
    <source>
        <dbReference type="EMBL" id="KOO22777.1"/>
    </source>
</evidence>
<dbReference type="InterPro" id="IPR009028">
    <property type="entry name" value="Coatomer/calthrin_app_sub_C"/>
</dbReference>
<dbReference type="GO" id="GO:0030117">
    <property type="term" value="C:membrane coat"/>
    <property type="evidence" value="ECO:0007669"/>
    <property type="project" value="InterPro"/>
</dbReference>